<dbReference type="InterPro" id="IPR036388">
    <property type="entry name" value="WH-like_DNA-bd_sf"/>
</dbReference>
<sequence length="684" mass="77260">MKKLAIVSYSKKAGHLQYHILQKLLQNKVLIERYSVEENSLENGIDADLIVSTANIDKIVKKYIIGGGRLIIANLTILRSGFRRILSLPAHTKALLVQADMREAMQCIDQIYQLGAKHLELIPYSPCNGEADDIEVAISPGENRNVPPSVKQIINIGNRVLDISTIMYILIYFKLEDLFNTPVMRDYCDKIMLFNFTPGLDFIYVPSNLNDVMMAYYKTGIITFSPAGFILHYNHMAEKLLGQSGKLVVGGNILNLFTQNSIQDAIKNMKPMVQKQIKINGMDLLVKIVVAGSSTAQIQHLTIEKAYESAVKLPSFKKYAIGRGYVAKYYFDDIITMEENMKKVKDIAARSAVSDSSILVTGESGTGKELLVQAIHNASKRKDNPFVAVNCAAVPENLIESELFGYDEGAFTGARHGGKMGLFELAHSGTVFLDEIGEMPVHLQARLLRVLQEKEVTRIGGQKVISVDVRVIAATNCNIPDLINAGKFRRDLYYRLNVIPLRIPPLRERVKDIPLLCEVFMKRIEADYSISDEAMSHLQQYYWEGNIRELQNYIEYFHNLNKKIIDIADLPFPVETEKINQLSKEEEEVLVELRSCGENKTLKYLFVLETLKSLSADHAQAGRRSLAEYSRQQQEKISEIEMRKLLADLEQYRMVKVCKGRKGTVLTELGVKGITIIKRSLKDR</sequence>
<dbReference type="SMART" id="SM00382">
    <property type="entry name" value="AAA"/>
    <property type="match status" value="1"/>
</dbReference>
<dbReference type="InterPro" id="IPR002078">
    <property type="entry name" value="Sigma_54_int"/>
</dbReference>
<dbReference type="PROSITE" id="PS00675">
    <property type="entry name" value="SIGMA54_INTERACT_1"/>
    <property type="match status" value="1"/>
</dbReference>
<dbReference type="Pfam" id="PF25601">
    <property type="entry name" value="AAA_lid_14"/>
    <property type="match status" value="1"/>
</dbReference>
<reference evidence="4" key="1">
    <citation type="submission" date="2024-05" db="EMBL/GenBank/DDBJ databases">
        <title>Isolation and characterization of Sporomusa carbonis sp. nov., a carboxydotrophic hydrogenogen in the genus of Sporomusa isolated from a charcoal burning pile.</title>
        <authorList>
            <person name="Boeer T."/>
            <person name="Rosenbaum F."/>
            <person name="Eysell L."/>
            <person name="Mueller V."/>
            <person name="Daniel R."/>
            <person name="Poehlein A."/>
        </authorList>
    </citation>
    <scope>NUCLEOTIDE SEQUENCE [LARGE SCALE GENOMIC DNA]</scope>
    <source>
        <strain evidence="4">DSM 3132</strain>
    </source>
</reference>
<dbReference type="PANTHER" id="PTHR32071:SF57">
    <property type="entry name" value="C4-DICARBOXYLATE TRANSPORT TRANSCRIPTIONAL REGULATORY PROTEIN DCTD"/>
    <property type="match status" value="1"/>
</dbReference>
<evidence type="ECO:0000313" key="4">
    <source>
        <dbReference type="EMBL" id="XFO71719.1"/>
    </source>
</evidence>
<dbReference type="SMART" id="SM00091">
    <property type="entry name" value="PAS"/>
    <property type="match status" value="1"/>
</dbReference>
<dbReference type="Pfam" id="PF00158">
    <property type="entry name" value="Sigma54_activat"/>
    <property type="match status" value="1"/>
</dbReference>
<dbReference type="Proteomes" id="UP000216052">
    <property type="component" value="Chromosome"/>
</dbReference>
<keyword evidence="1" id="KW-0547">Nucleotide-binding</keyword>
<dbReference type="Gene3D" id="1.10.8.60">
    <property type="match status" value="1"/>
</dbReference>
<dbReference type="Gene3D" id="3.40.50.300">
    <property type="entry name" value="P-loop containing nucleotide triphosphate hydrolases"/>
    <property type="match status" value="1"/>
</dbReference>
<evidence type="ECO:0000256" key="2">
    <source>
        <dbReference type="ARBA" id="ARBA00022840"/>
    </source>
</evidence>
<accession>A0ABZ3J045</accession>
<dbReference type="SUPFAM" id="SSF52540">
    <property type="entry name" value="P-loop containing nucleoside triphosphate hydrolases"/>
    <property type="match status" value="1"/>
</dbReference>
<gene>
    <name evidence="4" type="primary">norR_9</name>
    <name evidence="4" type="ORF">SPACI_017530</name>
</gene>
<name>A0ABZ3J045_SPOA4</name>
<keyword evidence="2" id="KW-0067">ATP-binding</keyword>
<dbReference type="PROSITE" id="PS50045">
    <property type="entry name" value="SIGMA54_INTERACT_4"/>
    <property type="match status" value="1"/>
</dbReference>
<protein>
    <submittedName>
        <fullName evidence="4">Anaerobic nitric oxide reductase transcription regulator NorR</fullName>
    </submittedName>
</protein>
<evidence type="ECO:0000256" key="1">
    <source>
        <dbReference type="ARBA" id="ARBA00022741"/>
    </source>
</evidence>
<feature type="domain" description="Sigma-54 factor interaction" evidence="3">
    <location>
        <begin position="334"/>
        <end position="559"/>
    </location>
</feature>
<dbReference type="InterPro" id="IPR003593">
    <property type="entry name" value="AAA+_ATPase"/>
</dbReference>
<dbReference type="Gene3D" id="3.30.450.20">
    <property type="entry name" value="PAS domain"/>
    <property type="match status" value="1"/>
</dbReference>
<proteinExistence type="predicted"/>
<dbReference type="Gene3D" id="1.10.10.10">
    <property type="entry name" value="Winged helix-like DNA-binding domain superfamily/Winged helix DNA-binding domain"/>
    <property type="match status" value="1"/>
</dbReference>
<organism evidence="4 5">
    <name type="scientific">Sporomusa acidovorans (strain ATCC 49682 / DSM 3132 / Mol)</name>
    <dbReference type="NCBI Taxonomy" id="1123286"/>
    <lineage>
        <taxon>Bacteria</taxon>
        <taxon>Bacillati</taxon>
        <taxon>Bacillota</taxon>
        <taxon>Negativicutes</taxon>
        <taxon>Selenomonadales</taxon>
        <taxon>Sporomusaceae</taxon>
        <taxon>Sporomusa</taxon>
    </lineage>
</organism>
<dbReference type="CDD" id="cd00130">
    <property type="entry name" value="PAS"/>
    <property type="match status" value="1"/>
</dbReference>
<dbReference type="InterPro" id="IPR025662">
    <property type="entry name" value="Sigma_54_int_dom_ATP-bd_1"/>
</dbReference>
<dbReference type="EMBL" id="CP155571">
    <property type="protein sequence ID" value="XFO71719.1"/>
    <property type="molecule type" value="Genomic_DNA"/>
</dbReference>
<dbReference type="InterPro" id="IPR000014">
    <property type="entry name" value="PAS"/>
</dbReference>
<dbReference type="PANTHER" id="PTHR32071">
    <property type="entry name" value="TRANSCRIPTIONAL REGULATORY PROTEIN"/>
    <property type="match status" value="1"/>
</dbReference>
<dbReference type="InterPro" id="IPR058031">
    <property type="entry name" value="AAA_lid_NorR"/>
</dbReference>
<evidence type="ECO:0000259" key="3">
    <source>
        <dbReference type="PROSITE" id="PS50045"/>
    </source>
</evidence>
<dbReference type="CDD" id="cd00009">
    <property type="entry name" value="AAA"/>
    <property type="match status" value="1"/>
</dbReference>
<keyword evidence="5" id="KW-1185">Reference proteome</keyword>
<dbReference type="InterPro" id="IPR027417">
    <property type="entry name" value="P-loop_NTPase"/>
</dbReference>
<evidence type="ECO:0000313" key="5">
    <source>
        <dbReference type="Proteomes" id="UP000216052"/>
    </source>
</evidence>